<name>A0A5B0LTY0_PUCGR</name>
<dbReference type="Pfam" id="PF05032">
    <property type="entry name" value="Spo12"/>
    <property type="match status" value="1"/>
</dbReference>
<sequence>MCTSSLVPWTVFSHFLRSDSFRTSFYSPSEALVSPCTQKLSSQKGKQWANSKVKPIFFGKSNLNTTSNLFLDPHEPVSTAPESTEPAKDSETHND</sequence>
<evidence type="ECO:0000313" key="2">
    <source>
        <dbReference type="EMBL" id="KAA1067882.1"/>
    </source>
</evidence>
<organism evidence="2 3">
    <name type="scientific">Puccinia graminis f. sp. tritici</name>
    <dbReference type="NCBI Taxonomy" id="56615"/>
    <lineage>
        <taxon>Eukaryota</taxon>
        <taxon>Fungi</taxon>
        <taxon>Dikarya</taxon>
        <taxon>Basidiomycota</taxon>
        <taxon>Pucciniomycotina</taxon>
        <taxon>Pucciniomycetes</taxon>
        <taxon>Pucciniales</taxon>
        <taxon>Pucciniaceae</taxon>
        <taxon>Puccinia</taxon>
    </lineage>
</organism>
<protein>
    <submittedName>
        <fullName evidence="2">Uncharacterized protein</fullName>
    </submittedName>
</protein>
<dbReference type="EMBL" id="VSWC01000184">
    <property type="protein sequence ID" value="KAA1067882.1"/>
    <property type="molecule type" value="Genomic_DNA"/>
</dbReference>
<proteinExistence type="predicted"/>
<feature type="region of interest" description="Disordered" evidence="1">
    <location>
        <begin position="69"/>
        <end position="95"/>
    </location>
</feature>
<dbReference type="AlphaFoldDB" id="A0A5B0LTY0"/>
<evidence type="ECO:0000256" key="1">
    <source>
        <dbReference type="SAM" id="MobiDB-lite"/>
    </source>
</evidence>
<comment type="caution">
    <text evidence="2">The sequence shown here is derived from an EMBL/GenBank/DDBJ whole genome shotgun (WGS) entry which is preliminary data.</text>
</comment>
<reference evidence="2 3" key="1">
    <citation type="submission" date="2019-05" db="EMBL/GenBank/DDBJ databases">
        <title>Emergence of the Ug99 lineage of the wheat stem rust pathogen through somatic hybridization.</title>
        <authorList>
            <person name="Li F."/>
            <person name="Upadhyaya N.M."/>
            <person name="Sperschneider J."/>
            <person name="Matny O."/>
            <person name="Nguyen-Phuc H."/>
            <person name="Mago R."/>
            <person name="Raley C."/>
            <person name="Miller M.E."/>
            <person name="Silverstein K.A.T."/>
            <person name="Henningsen E."/>
            <person name="Hirsch C.D."/>
            <person name="Visser B."/>
            <person name="Pretorius Z.A."/>
            <person name="Steffenson B.J."/>
            <person name="Schwessinger B."/>
            <person name="Dodds P.N."/>
            <person name="Figueroa M."/>
        </authorList>
    </citation>
    <scope>NUCLEOTIDE SEQUENCE [LARGE SCALE GENOMIC DNA]</scope>
    <source>
        <strain evidence="2">21-0</strain>
    </source>
</reference>
<feature type="compositionally biased region" description="Basic and acidic residues" evidence="1">
    <location>
        <begin position="85"/>
        <end position="95"/>
    </location>
</feature>
<keyword evidence="3" id="KW-1185">Reference proteome</keyword>
<accession>A0A5B0LTY0</accession>
<dbReference type="OrthoDB" id="5578329at2759"/>
<dbReference type="InterPro" id="IPR007727">
    <property type="entry name" value="Spo12"/>
</dbReference>
<gene>
    <name evidence="2" type="ORF">PGT21_020556</name>
</gene>
<dbReference type="Proteomes" id="UP000324748">
    <property type="component" value="Unassembled WGS sequence"/>
</dbReference>
<evidence type="ECO:0000313" key="3">
    <source>
        <dbReference type="Proteomes" id="UP000324748"/>
    </source>
</evidence>